<accession>A0A1R4FAF1</accession>
<organism evidence="6 7">
    <name type="scientific">Agrococcus casei LMG 22410</name>
    <dbReference type="NCBI Taxonomy" id="1255656"/>
    <lineage>
        <taxon>Bacteria</taxon>
        <taxon>Bacillati</taxon>
        <taxon>Actinomycetota</taxon>
        <taxon>Actinomycetes</taxon>
        <taxon>Micrococcales</taxon>
        <taxon>Microbacteriaceae</taxon>
        <taxon>Agrococcus</taxon>
    </lineage>
</organism>
<evidence type="ECO:0000259" key="4">
    <source>
        <dbReference type="PROSITE" id="PS51077"/>
    </source>
</evidence>
<protein>
    <submittedName>
        <fullName evidence="6">Transcriptional regulator, IclR family</fullName>
    </submittedName>
</protein>
<evidence type="ECO:0000313" key="6">
    <source>
        <dbReference type="EMBL" id="SJM52884.1"/>
    </source>
</evidence>
<dbReference type="InterPro" id="IPR029016">
    <property type="entry name" value="GAF-like_dom_sf"/>
</dbReference>
<dbReference type="GO" id="GO:0003677">
    <property type="term" value="F:DNA binding"/>
    <property type="evidence" value="ECO:0007669"/>
    <property type="project" value="UniProtKB-KW"/>
</dbReference>
<sequence length="255" mass="27036">MTMTVRMPAARNALRVLMLLAEQVGPVRAATVARELDIPRSSAYQLLQVMREEGFLVHYPELGAFGPSARVREIGSRVGAATRLERLGQPVLDRLMRASAIPATAHLAVLAGRDVAYAARAQGSRSPTTVSRVGVRLVALATATGRSLLAALDDDQVLALTPKLPVEGADIRTRAQLRELLSGVRMRGYAVEEGDVDASYGSVAAAAFDAAGYPVAAVGLTFRLDALGADQWEALGEAVREAARELTRRLGGQPA</sequence>
<evidence type="ECO:0000256" key="1">
    <source>
        <dbReference type="ARBA" id="ARBA00023015"/>
    </source>
</evidence>
<dbReference type="PROSITE" id="PS51077">
    <property type="entry name" value="HTH_ICLR"/>
    <property type="match status" value="1"/>
</dbReference>
<keyword evidence="3" id="KW-0804">Transcription</keyword>
<feature type="domain" description="IclR-ED" evidence="5">
    <location>
        <begin position="70"/>
        <end position="252"/>
    </location>
</feature>
<dbReference type="InterPro" id="IPR036390">
    <property type="entry name" value="WH_DNA-bd_sf"/>
</dbReference>
<keyword evidence="7" id="KW-1185">Reference proteome</keyword>
<evidence type="ECO:0000256" key="3">
    <source>
        <dbReference type="ARBA" id="ARBA00023163"/>
    </source>
</evidence>
<dbReference type="GO" id="GO:0003700">
    <property type="term" value="F:DNA-binding transcription factor activity"/>
    <property type="evidence" value="ECO:0007669"/>
    <property type="project" value="TreeGrafter"/>
</dbReference>
<proteinExistence type="predicted"/>
<dbReference type="EMBL" id="FUHU01000020">
    <property type="protein sequence ID" value="SJM52884.1"/>
    <property type="molecule type" value="Genomic_DNA"/>
</dbReference>
<dbReference type="Gene3D" id="3.30.450.40">
    <property type="match status" value="1"/>
</dbReference>
<dbReference type="InterPro" id="IPR014757">
    <property type="entry name" value="Tscrpt_reg_IclR_C"/>
</dbReference>
<dbReference type="PROSITE" id="PS51078">
    <property type="entry name" value="ICLR_ED"/>
    <property type="match status" value="1"/>
</dbReference>
<evidence type="ECO:0000256" key="2">
    <source>
        <dbReference type="ARBA" id="ARBA00023125"/>
    </source>
</evidence>
<dbReference type="Gene3D" id="1.10.10.10">
    <property type="entry name" value="Winged helix-like DNA-binding domain superfamily/Winged helix DNA-binding domain"/>
    <property type="match status" value="1"/>
</dbReference>
<dbReference type="InterPro" id="IPR005471">
    <property type="entry name" value="Tscrpt_reg_IclR_N"/>
</dbReference>
<keyword evidence="2" id="KW-0238">DNA-binding</keyword>
<name>A0A1R4FAF1_9MICO</name>
<feature type="domain" description="HTH iclR-type" evidence="4">
    <location>
        <begin position="7"/>
        <end position="69"/>
    </location>
</feature>
<dbReference type="SMART" id="SM00346">
    <property type="entry name" value="HTH_ICLR"/>
    <property type="match status" value="1"/>
</dbReference>
<evidence type="ECO:0000313" key="7">
    <source>
        <dbReference type="Proteomes" id="UP000195787"/>
    </source>
</evidence>
<dbReference type="InterPro" id="IPR050707">
    <property type="entry name" value="HTH_MetabolicPath_Reg"/>
</dbReference>
<dbReference type="InterPro" id="IPR036388">
    <property type="entry name" value="WH-like_DNA-bd_sf"/>
</dbReference>
<dbReference type="SUPFAM" id="SSF46785">
    <property type="entry name" value="Winged helix' DNA-binding domain"/>
    <property type="match status" value="1"/>
</dbReference>
<dbReference type="Pfam" id="PF01614">
    <property type="entry name" value="IclR_C"/>
    <property type="match status" value="1"/>
</dbReference>
<gene>
    <name evidence="6" type="ORF">CZ674_03460</name>
</gene>
<keyword evidence="1" id="KW-0805">Transcription regulation</keyword>
<dbReference type="SUPFAM" id="SSF55781">
    <property type="entry name" value="GAF domain-like"/>
    <property type="match status" value="1"/>
</dbReference>
<dbReference type="Pfam" id="PF09339">
    <property type="entry name" value="HTH_IclR"/>
    <property type="match status" value="1"/>
</dbReference>
<dbReference type="PANTHER" id="PTHR30136">
    <property type="entry name" value="HELIX-TURN-HELIX TRANSCRIPTIONAL REGULATOR, ICLR FAMILY"/>
    <property type="match status" value="1"/>
</dbReference>
<dbReference type="PANTHER" id="PTHR30136:SF35">
    <property type="entry name" value="HTH-TYPE TRANSCRIPTIONAL REGULATOR RV1719"/>
    <property type="match status" value="1"/>
</dbReference>
<dbReference type="Proteomes" id="UP000195787">
    <property type="component" value="Unassembled WGS sequence"/>
</dbReference>
<evidence type="ECO:0000259" key="5">
    <source>
        <dbReference type="PROSITE" id="PS51078"/>
    </source>
</evidence>
<reference evidence="6 7" key="1">
    <citation type="submission" date="2017-02" db="EMBL/GenBank/DDBJ databases">
        <authorList>
            <person name="Peterson S.W."/>
        </authorList>
    </citation>
    <scope>NUCLEOTIDE SEQUENCE [LARGE SCALE GENOMIC DNA]</scope>
    <source>
        <strain evidence="6 7">LMG 22410</strain>
    </source>
</reference>
<dbReference type="AlphaFoldDB" id="A0A1R4FAF1"/>
<dbReference type="GO" id="GO:0045892">
    <property type="term" value="P:negative regulation of DNA-templated transcription"/>
    <property type="evidence" value="ECO:0007669"/>
    <property type="project" value="TreeGrafter"/>
</dbReference>